<accession>A0A8T0S5D6</accession>
<proteinExistence type="predicted"/>
<dbReference type="EMBL" id="CM029046">
    <property type="protein sequence ID" value="KAG2593407.1"/>
    <property type="molecule type" value="Genomic_DNA"/>
</dbReference>
<protein>
    <submittedName>
        <fullName evidence="2">Uncharacterized protein</fullName>
    </submittedName>
</protein>
<evidence type="ECO:0000313" key="2">
    <source>
        <dbReference type="EMBL" id="KAG2593407.1"/>
    </source>
</evidence>
<keyword evidence="3" id="KW-1185">Reference proteome</keyword>
<comment type="caution">
    <text evidence="2">The sequence shown here is derived from an EMBL/GenBank/DDBJ whole genome shotgun (WGS) entry which is preliminary data.</text>
</comment>
<name>A0A8T0S5D6_PANVG</name>
<gene>
    <name evidence="2" type="ORF">PVAP13_5NG170966</name>
</gene>
<reference evidence="2" key="1">
    <citation type="submission" date="2020-05" db="EMBL/GenBank/DDBJ databases">
        <title>WGS assembly of Panicum virgatum.</title>
        <authorList>
            <person name="Lovell J.T."/>
            <person name="Jenkins J."/>
            <person name="Shu S."/>
            <person name="Juenger T.E."/>
            <person name="Schmutz J."/>
        </authorList>
    </citation>
    <scope>NUCLEOTIDE SEQUENCE</scope>
    <source>
        <strain evidence="2">AP13</strain>
    </source>
</reference>
<dbReference type="Proteomes" id="UP000823388">
    <property type="component" value="Chromosome 5N"/>
</dbReference>
<feature type="compositionally biased region" description="Basic and acidic residues" evidence="1">
    <location>
        <begin position="18"/>
        <end position="29"/>
    </location>
</feature>
<sequence length="39" mass="4602">MTEFDDRVEYTWKAERRPWNQSIEHEESASRAQGGEDGC</sequence>
<evidence type="ECO:0000313" key="3">
    <source>
        <dbReference type="Proteomes" id="UP000823388"/>
    </source>
</evidence>
<dbReference type="AlphaFoldDB" id="A0A8T0S5D6"/>
<evidence type="ECO:0000256" key="1">
    <source>
        <dbReference type="SAM" id="MobiDB-lite"/>
    </source>
</evidence>
<feature type="region of interest" description="Disordered" evidence="1">
    <location>
        <begin position="18"/>
        <end position="39"/>
    </location>
</feature>
<organism evidence="2 3">
    <name type="scientific">Panicum virgatum</name>
    <name type="common">Blackwell switchgrass</name>
    <dbReference type="NCBI Taxonomy" id="38727"/>
    <lineage>
        <taxon>Eukaryota</taxon>
        <taxon>Viridiplantae</taxon>
        <taxon>Streptophyta</taxon>
        <taxon>Embryophyta</taxon>
        <taxon>Tracheophyta</taxon>
        <taxon>Spermatophyta</taxon>
        <taxon>Magnoliopsida</taxon>
        <taxon>Liliopsida</taxon>
        <taxon>Poales</taxon>
        <taxon>Poaceae</taxon>
        <taxon>PACMAD clade</taxon>
        <taxon>Panicoideae</taxon>
        <taxon>Panicodae</taxon>
        <taxon>Paniceae</taxon>
        <taxon>Panicinae</taxon>
        <taxon>Panicum</taxon>
        <taxon>Panicum sect. Hiantes</taxon>
    </lineage>
</organism>